<dbReference type="GO" id="GO:0016020">
    <property type="term" value="C:membrane"/>
    <property type="evidence" value="ECO:0007669"/>
    <property type="project" value="InterPro"/>
</dbReference>
<dbReference type="InterPro" id="IPR004891">
    <property type="entry name" value="Mercury-R_MerC"/>
</dbReference>
<sequence>MKDNMAIACSGLCLVHCVITAALMGITAFGVMFSWLDTPWIHLVMMVPVIVLALLSLPFSFLAHRNYLPMSLVIMGISAMVSTFFIPEHYEFWITIPAALLIIAGHYWNRQLIQGIPSEMEAING</sequence>
<dbReference type="AlphaFoldDB" id="A0A0F9FWR0"/>
<comment type="caution">
    <text evidence="2">The sequence shown here is derived from an EMBL/GenBank/DDBJ whole genome shotgun (WGS) entry which is preliminary data.</text>
</comment>
<gene>
    <name evidence="2" type="ORF">LCGC14_1900680</name>
</gene>
<proteinExistence type="predicted"/>
<feature type="transmembrane region" description="Helical" evidence="1">
    <location>
        <begin position="40"/>
        <end position="60"/>
    </location>
</feature>
<feature type="transmembrane region" description="Helical" evidence="1">
    <location>
        <begin position="92"/>
        <end position="109"/>
    </location>
</feature>
<evidence type="ECO:0008006" key="3">
    <source>
        <dbReference type="Google" id="ProtNLM"/>
    </source>
</evidence>
<feature type="transmembrane region" description="Helical" evidence="1">
    <location>
        <begin position="67"/>
        <end position="86"/>
    </location>
</feature>
<dbReference type="EMBL" id="LAZR01019901">
    <property type="protein sequence ID" value="KKL90839.1"/>
    <property type="molecule type" value="Genomic_DNA"/>
</dbReference>
<dbReference type="GO" id="GO:0015097">
    <property type="term" value="F:mercury ion transmembrane transporter activity"/>
    <property type="evidence" value="ECO:0007669"/>
    <property type="project" value="InterPro"/>
</dbReference>
<keyword evidence="1" id="KW-0472">Membrane</keyword>
<feature type="transmembrane region" description="Helical" evidence="1">
    <location>
        <begin position="12"/>
        <end position="34"/>
    </location>
</feature>
<evidence type="ECO:0000313" key="2">
    <source>
        <dbReference type="EMBL" id="KKL90839.1"/>
    </source>
</evidence>
<protein>
    <recommendedName>
        <fullName evidence="3">MerC mercury resistance protein</fullName>
    </recommendedName>
</protein>
<keyword evidence="1" id="KW-1133">Transmembrane helix</keyword>
<organism evidence="2">
    <name type="scientific">marine sediment metagenome</name>
    <dbReference type="NCBI Taxonomy" id="412755"/>
    <lineage>
        <taxon>unclassified sequences</taxon>
        <taxon>metagenomes</taxon>
        <taxon>ecological metagenomes</taxon>
    </lineage>
</organism>
<dbReference type="Pfam" id="PF03203">
    <property type="entry name" value="MerC"/>
    <property type="match status" value="1"/>
</dbReference>
<keyword evidence="1" id="KW-0812">Transmembrane</keyword>
<accession>A0A0F9FWR0</accession>
<name>A0A0F9FWR0_9ZZZZ</name>
<evidence type="ECO:0000256" key="1">
    <source>
        <dbReference type="SAM" id="Phobius"/>
    </source>
</evidence>
<reference evidence="2" key="1">
    <citation type="journal article" date="2015" name="Nature">
        <title>Complex archaea that bridge the gap between prokaryotes and eukaryotes.</title>
        <authorList>
            <person name="Spang A."/>
            <person name="Saw J.H."/>
            <person name="Jorgensen S.L."/>
            <person name="Zaremba-Niedzwiedzka K."/>
            <person name="Martijn J."/>
            <person name="Lind A.E."/>
            <person name="van Eijk R."/>
            <person name="Schleper C."/>
            <person name="Guy L."/>
            <person name="Ettema T.J."/>
        </authorList>
    </citation>
    <scope>NUCLEOTIDE SEQUENCE</scope>
</reference>